<dbReference type="EMBL" id="BGPR01000539">
    <property type="protein sequence ID" value="GBM25488.1"/>
    <property type="molecule type" value="Genomic_DNA"/>
</dbReference>
<dbReference type="AlphaFoldDB" id="A0A4Y2EBU6"/>
<evidence type="ECO:0000313" key="1">
    <source>
        <dbReference type="EMBL" id="GBM25488.1"/>
    </source>
</evidence>
<gene>
    <name evidence="1" type="ORF">AVEN_62246_1</name>
</gene>
<accession>A0A4Y2EBU6</accession>
<protein>
    <submittedName>
        <fullName evidence="1">Uncharacterized protein</fullName>
    </submittedName>
</protein>
<evidence type="ECO:0000313" key="2">
    <source>
        <dbReference type="Proteomes" id="UP000499080"/>
    </source>
</evidence>
<sequence length="158" mass="17656">MEAQFGASFRSYDSSLIGVSFVFPASHLSCCDMRFRMATALTKIAILVCSNLALQICKLATNLTRQECKRKKSLRKRLTSLFWYPRLGWETSLFPHVNNGKVTSPYPTGGTRIDPLVTTHQNCHKLAASNSLETIANAEYEHNLGLEPATYRVLSLSL</sequence>
<reference evidence="1 2" key="1">
    <citation type="journal article" date="2019" name="Sci. Rep.">
        <title>Orb-weaving spider Araneus ventricosus genome elucidates the spidroin gene catalogue.</title>
        <authorList>
            <person name="Kono N."/>
            <person name="Nakamura H."/>
            <person name="Ohtoshi R."/>
            <person name="Moran D.A.P."/>
            <person name="Shinohara A."/>
            <person name="Yoshida Y."/>
            <person name="Fujiwara M."/>
            <person name="Mori M."/>
            <person name="Tomita M."/>
            <person name="Arakawa K."/>
        </authorList>
    </citation>
    <scope>NUCLEOTIDE SEQUENCE [LARGE SCALE GENOMIC DNA]</scope>
</reference>
<dbReference type="Proteomes" id="UP000499080">
    <property type="component" value="Unassembled WGS sequence"/>
</dbReference>
<proteinExistence type="predicted"/>
<comment type="caution">
    <text evidence="1">The sequence shown here is derived from an EMBL/GenBank/DDBJ whole genome shotgun (WGS) entry which is preliminary data.</text>
</comment>
<keyword evidence="2" id="KW-1185">Reference proteome</keyword>
<organism evidence="1 2">
    <name type="scientific">Araneus ventricosus</name>
    <name type="common">Orbweaver spider</name>
    <name type="synonym">Epeira ventricosa</name>
    <dbReference type="NCBI Taxonomy" id="182803"/>
    <lineage>
        <taxon>Eukaryota</taxon>
        <taxon>Metazoa</taxon>
        <taxon>Ecdysozoa</taxon>
        <taxon>Arthropoda</taxon>
        <taxon>Chelicerata</taxon>
        <taxon>Arachnida</taxon>
        <taxon>Araneae</taxon>
        <taxon>Araneomorphae</taxon>
        <taxon>Entelegynae</taxon>
        <taxon>Araneoidea</taxon>
        <taxon>Araneidae</taxon>
        <taxon>Araneus</taxon>
    </lineage>
</organism>
<name>A0A4Y2EBU6_ARAVE</name>